<dbReference type="GO" id="GO:0008017">
    <property type="term" value="F:microtubule binding"/>
    <property type="evidence" value="ECO:0007669"/>
    <property type="project" value="InterPro"/>
</dbReference>
<keyword evidence="2" id="KW-0493">Microtubule</keyword>
<reference evidence="13" key="1">
    <citation type="journal article" date="2009" name="Science">
        <title>The B73 maize genome: complexity, diversity, and dynamics.</title>
        <authorList>
            <person name="Schnable P.S."/>
            <person name="Ware D."/>
            <person name="Fulton R.S."/>
            <person name="Stein J.C."/>
            <person name="Wei F."/>
            <person name="Pasternak S."/>
            <person name="Liang C."/>
            <person name="Zhang J."/>
            <person name="Fulton L."/>
            <person name="Graves T.A."/>
            <person name="Minx P."/>
            <person name="Reily A.D."/>
            <person name="Courtney L."/>
            <person name="Kruchowski S.S."/>
            <person name="Tomlinson C."/>
            <person name="Strong C."/>
            <person name="Delehaunty K."/>
            <person name="Fronick C."/>
            <person name="Courtney B."/>
            <person name="Rock S.M."/>
            <person name="Belter E."/>
            <person name="Du F."/>
            <person name="Kim K."/>
            <person name="Abbott R.M."/>
            <person name="Cotton M."/>
            <person name="Levy A."/>
            <person name="Marchetto P."/>
            <person name="Ochoa K."/>
            <person name="Jackson S.M."/>
            <person name="Gillam B."/>
            <person name="Chen W."/>
            <person name="Yan L."/>
            <person name="Higginbotham J."/>
            <person name="Cardenas M."/>
            <person name="Waligorski J."/>
            <person name="Applebaum E."/>
            <person name="Phelps L."/>
            <person name="Falcone J."/>
            <person name="Kanchi K."/>
            <person name="Thane T."/>
            <person name="Scimone A."/>
            <person name="Thane N."/>
            <person name="Henke J."/>
            <person name="Wang T."/>
            <person name="Ruppert J."/>
            <person name="Shah N."/>
            <person name="Rotter K."/>
            <person name="Hodges J."/>
            <person name="Ingenthron E."/>
            <person name="Cordes M."/>
            <person name="Kohlberg S."/>
            <person name="Sgro J."/>
            <person name="Delgado B."/>
            <person name="Mead K."/>
            <person name="Chinwalla A."/>
            <person name="Leonard S."/>
            <person name="Crouse K."/>
            <person name="Collura K."/>
            <person name="Kudrna D."/>
            <person name="Currie J."/>
            <person name="He R."/>
            <person name="Angelova A."/>
            <person name="Rajasekar S."/>
            <person name="Mueller T."/>
            <person name="Lomeli R."/>
            <person name="Scara G."/>
            <person name="Ko A."/>
            <person name="Delaney K."/>
            <person name="Wissotski M."/>
            <person name="Lopez G."/>
            <person name="Campos D."/>
            <person name="Braidotti M."/>
            <person name="Ashley E."/>
            <person name="Golser W."/>
            <person name="Kim H."/>
            <person name="Lee S."/>
            <person name="Lin J."/>
            <person name="Dujmic Z."/>
            <person name="Kim W."/>
            <person name="Talag J."/>
            <person name="Zuccolo A."/>
            <person name="Fan C."/>
            <person name="Sebastian A."/>
            <person name="Kramer M."/>
            <person name="Spiegel L."/>
            <person name="Nascimento L."/>
            <person name="Zutavern T."/>
            <person name="Miller B."/>
            <person name="Ambroise C."/>
            <person name="Muller S."/>
            <person name="Spooner W."/>
            <person name="Narechania A."/>
            <person name="Ren L."/>
            <person name="Wei S."/>
            <person name="Kumari S."/>
            <person name="Faga B."/>
            <person name="Levy M.J."/>
            <person name="McMahan L."/>
            <person name="Van Buren P."/>
            <person name="Vaughn M.W."/>
            <person name="Ying K."/>
            <person name="Yeh C.-T."/>
            <person name="Emrich S.J."/>
            <person name="Jia Y."/>
            <person name="Kalyanaraman A."/>
            <person name="Hsia A.-P."/>
            <person name="Barbazuk W.B."/>
            <person name="Baucom R.S."/>
            <person name="Brutnell T.P."/>
            <person name="Carpita N.C."/>
            <person name="Chaparro C."/>
            <person name="Chia J.-M."/>
            <person name="Deragon J.-M."/>
            <person name="Estill J.C."/>
            <person name="Fu Y."/>
            <person name="Jeddeloh J.A."/>
            <person name="Han Y."/>
            <person name="Lee H."/>
            <person name="Li P."/>
            <person name="Lisch D.R."/>
            <person name="Liu S."/>
            <person name="Liu Z."/>
            <person name="Nagel D.H."/>
            <person name="McCann M.C."/>
            <person name="SanMiguel P."/>
            <person name="Myers A.M."/>
            <person name="Nettleton D."/>
            <person name="Nguyen J."/>
            <person name="Penning B.W."/>
            <person name="Ponnala L."/>
            <person name="Schneider K.L."/>
            <person name="Schwartz D.C."/>
            <person name="Sharma A."/>
            <person name="Soderlund C."/>
            <person name="Springer N.M."/>
            <person name="Sun Q."/>
            <person name="Wang H."/>
            <person name="Waterman M."/>
            <person name="Westerman R."/>
            <person name="Wolfgruber T.K."/>
            <person name="Yang L."/>
            <person name="Yu Y."/>
            <person name="Zhang L."/>
            <person name="Zhou S."/>
            <person name="Zhu Q."/>
            <person name="Bennetzen J.L."/>
            <person name="Dawe R.K."/>
            <person name="Jiang J."/>
            <person name="Jiang N."/>
            <person name="Presting G.G."/>
            <person name="Wessler S.R."/>
            <person name="Aluru S."/>
            <person name="Martienssen R.A."/>
            <person name="Clifton S.W."/>
            <person name="McCombie W.R."/>
            <person name="Wing R.A."/>
            <person name="Wilson R.K."/>
        </authorList>
    </citation>
    <scope>NUCLEOTIDE SEQUENCE [LARGE SCALE GENOMIC DNA]</scope>
    <source>
        <strain evidence="13">cv. B73</strain>
    </source>
</reference>
<dbReference type="PANTHER" id="PTHR47972">
    <property type="entry name" value="KINESIN-LIKE PROTEIN KLP-3"/>
    <property type="match status" value="1"/>
</dbReference>
<dbReference type="SUPFAM" id="SSF47576">
    <property type="entry name" value="Calponin-homology domain, CH-domain"/>
    <property type="match status" value="1"/>
</dbReference>
<dbReference type="FunFam" id="3.40.850.10:FF:000044">
    <property type="entry name" value="p-loop containing nucleoside triphosphate hydrolases superfamily protein"/>
    <property type="match status" value="1"/>
</dbReference>
<gene>
    <name evidence="12" type="primary">LOC100194298</name>
</gene>
<keyword evidence="3 7" id="KW-0547">Nucleotide-binding</keyword>
<name>A0A804RHK9_MAIZE</name>
<protein>
    <submittedName>
        <fullName evidence="12">Uncharacterized protein</fullName>
    </submittedName>
</protein>
<dbReference type="Gramene" id="Zm00001eb410250_T002">
    <property type="protein sequence ID" value="Zm00001eb410250_P002"/>
    <property type="gene ID" value="Zm00001eb410250"/>
</dbReference>
<dbReference type="PRINTS" id="PR00380">
    <property type="entry name" value="KINESINHEAVY"/>
</dbReference>
<keyword evidence="5 8" id="KW-0175">Coiled coil</keyword>
<dbReference type="GO" id="GO:0003777">
    <property type="term" value="F:microtubule motor activity"/>
    <property type="evidence" value="ECO:0007669"/>
    <property type="project" value="InterPro"/>
</dbReference>
<evidence type="ECO:0000256" key="8">
    <source>
        <dbReference type="SAM" id="Coils"/>
    </source>
</evidence>
<dbReference type="Proteomes" id="UP000007305">
    <property type="component" value="Chromosome 10"/>
</dbReference>
<dbReference type="PROSITE" id="PS50021">
    <property type="entry name" value="CH"/>
    <property type="match status" value="1"/>
</dbReference>
<evidence type="ECO:0000259" key="10">
    <source>
        <dbReference type="PROSITE" id="PS50021"/>
    </source>
</evidence>
<evidence type="ECO:0000256" key="1">
    <source>
        <dbReference type="ARBA" id="ARBA00010899"/>
    </source>
</evidence>
<dbReference type="InterPro" id="IPR036961">
    <property type="entry name" value="Kinesin_motor_dom_sf"/>
</dbReference>
<feature type="coiled-coil region" evidence="8">
    <location>
        <begin position="689"/>
        <end position="716"/>
    </location>
</feature>
<dbReference type="SMART" id="SM00129">
    <property type="entry name" value="KISc"/>
    <property type="match status" value="1"/>
</dbReference>
<evidence type="ECO:0000256" key="2">
    <source>
        <dbReference type="ARBA" id="ARBA00022701"/>
    </source>
</evidence>
<dbReference type="AlphaFoldDB" id="A0A804RHK9"/>
<keyword evidence="4 7" id="KW-0067">ATP-binding</keyword>
<dbReference type="InterPro" id="IPR036872">
    <property type="entry name" value="CH_dom_sf"/>
</dbReference>
<dbReference type="InterPro" id="IPR027640">
    <property type="entry name" value="Kinesin-like_fam"/>
</dbReference>
<dbReference type="InterPro" id="IPR027417">
    <property type="entry name" value="P-loop_NTPase"/>
</dbReference>
<dbReference type="Gene3D" id="1.10.418.10">
    <property type="entry name" value="Calponin-like domain"/>
    <property type="match status" value="1"/>
</dbReference>
<reference evidence="12" key="3">
    <citation type="submission" date="2021-05" db="UniProtKB">
        <authorList>
            <consortium name="EnsemblPlants"/>
        </authorList>
    </citation>
    <scope>IDENTIFICATION</scope>
    <source>
        <strain evidence="12">cv. B73</strain>
    </source>
</reference>
<feature type="binding site" evidence="7">
    <location>
        <begin position="413"/>
        <end position="420"/>
    </location>
    <ligand>
        <name>ATP</name>
        <dbReference type="ChEBI" id="CHEBI:30616"/>
    </ligand>
</feature>
<accession>A0A804RHK9</accession>
<feature type="compositionally biased region" description="Polar residues" evidence="9">
    <location>
        <begin position="909"/>
        <end position="925"/>
    </location>
</feature>
<evidence type="ECO:0000259" key="11">
    <source>
        <dbReference type="PROSITE" id="PS50067"/>
    </source>
</evidence>
<dbReference type="SMART" id="SM00033">
    <property type="entry name" value="CH"/>
    <property type="match status" value="1"/>
</dbReference>
<evidence type="ECO:0000256" key="4">
    <source>
        <dbReference type="ARBA" id="ARBA00022840"/>
    </source>
</evidence>
<dbReference type="GO" id="GO:0005524">
    <property type="term" value="F:ATP binding"/>
    <property type="evidence" value="ECO:0007669"/>
    <property type="project" value="UniProtKB-UniRule"/>
</dbReference>
<evidence type="ECO:0000256" key="9">
    <source>
        <dbReference type="SAM" id="MobiDB-lite"/>
    </source>
</evidence>
<organism evidence="12 13">
    <name type="scientific">Zea mays</name>
    <name type="common">Maize</name>
    <dbReference type="NCBI Taxonomy" id="4577"/>
    <lineage>
        <taxon>Eukaryota</taxon>
        <taxon>Viridiplantae</taxon>
        <taxon>Streptophyta</taxon>
        <taxon>Embryophyta</taxon>
        <taxon>Tracheophyta</taxon>
        <taxon>Spermatophyta</taxon>
        <taxon>Magnoliopsida</taxon>
        <taxon>Liliopsida</taxon>
        <taxon>Poales</taxon>
        <taxon>Poaceae</taxon>
        <taxon>PACMAD clade</taxon>
        <taxon>Panicoideae</taxon>
        <taxon>Andropogonodae</taxon>
        <taxon>Andropogoneae</taxon>
        <taxon>Tripsacinae</taxon>
        <taxon>Zea</taxon>
    </lineage>
</organism>
<dbReference type="CDD" id="cd21203">
    <property type="entry name" value="CH_AtKIN14-like"/>
    <property type="match status" value="1"/>
</dbReference>
<reference evidence="12" key="2">
    <citation type="submission" date="2019-07" db="EMBL/GenBank/DDBJ databases">
        <authorList>
            <person name="Seetharam A."/>
            <person name="Woodhouse M."/>
            <person name="Cannon E."/>
        </authorList>
    </citation>
    <scope>NUCLEOTIDE SEQUENCE [LARGE SCALE GENOMIC DNA]</scope>
    <source>
        <strain evidence="12">cv. B73</strain>
    </source>
</reference>
<keyword evidence="6 7" id="KW-0505">Motor protein</keyword>
<feature type="domain" description="Kinesin motor" evidence="11">
    <location>
        <begin position="330"/>
        <end position="682"/>
    </location>
</feature>
<keyword evidence="13" id="KW-1185">Reference proteome</keyword>
<dbReference type="GO" id="GO:0005874">
    <property type="term" value="C:microtubule"/>
    <property type="evidence" value="ECO:0007669"/>
    <property type="project" value="UniProtKB-KW"/>
</dbReference>
<evidence type="ECO:0000256" key="5">
    <source>
        <dbReference type="ARBA" id="ARBA00023054"/>
    </source>
</evidence>
<dbReference type="InterPro" id="IPR001752">
    <property type="entry name" value="Kinesin_motor_dom"/>
</dbReference>
<feature type="region of interest" description="Disordered" evidence="9">
    <location>
        <begin position="894"/>
        <end position="939"/>
    </location>
</feature>
<evidence type="ECO:0000256" key="3">
    <source>
        <dbReference type="ARBA" id="ARBA00022741"/>
    </source>
</evidence>
<dbReference type="Gene3D" id="3.40.850.10">
    <property type="entry name" value="Kinesin motor domain"/>
    <property type="match status" value="1"/>
</dbReference>
<feature type="domain" description="Calponin-homology (CH)" evidence="10">
    <location>
        <begin position="33"/>
        <end position="155"/>
    </location>
</feature>
<dbReference type="EnsemblPlants" id="Zm00001eb410250_T002">
    <property type="protein sequence ID" value="Zm00001eb410250_P002"/>
    <property type="gene ID" value="Zm00001eb410250"/>
</dbReference>
<dbReference type="Pfam" id="PF00225">
    <property type="entry name" value="Kinesin"/>
    <property type="match status" value="1"/>
</dbReference>
<dbReference type="OrthoDB" id="3176171at2759"/>
<dbReference type="Pfam" id="PF00307">
    <property type="entry name" value="CH"/>
    <property type="match status" value="1"/>
</dbReference>
<evidence type="ECO:0000256" key="6">
    <source>
        <dbReference type="ARBA" id="ARBA00023175"/>
    </source>
</evidence>
<dbReference type="SUPFAM" id="SSF52540">
    <property type="entry name" value="P-loop containing nucleoside triphosphate hydrolases"/>
    <property type="match status" value="1"/>
</dbReference>
<evidence type="ECO:0000313" key="13">
    <source>
        <dbReference type="Proteomes" id="UP000007305"/>
    </source>
</evidence>
<dbReference type="GO" id="GO:0007018">
    <property type="term" value="P:microtubule-based movement"/>
    <property type="evidence" value="ECO:0007669"/>
    <property type="project" value="InterPro"/>
</dbReference>
<dbReference type="PANTHER" id="PTHR47972:SF31">
    <property type="entry name" value="KINESIN-LIKE PROTEIN KIN-14Q"/>
    <property type="match status" value="1"/>
</dbReference>
<sequence length="939" mass="102804">MAMAAAVLEEALRWGGGSVGDDNVAARRAEEAAIRRHEAASWLRKTVGIVCAKDLPEEPSEEEFQLGLRNGIVLCNALNKVQPGAIPKIVGVQSDTAVPADGSALCAYQYFENLRNFVVVIQDFGLPTFEVSDLEKGGKSVRIVDCVLALKSFSEKEATLNGFRGEQNLSLDCSPESYEITSDNLSTIIRTILLDKKPEEIPLIVESLLNKVIQEYELRFANQNLMDEEKQNNLTTKEEASFAVNGSNAAQKFHLKAEINFDLQHKQIKGLRGTVSSIKSGMEQLKLHYSEEFTKLGKHLYTISNAASGYHKVLEENRKLYNQIQDLKGNIRVYCRVRPFLPGQISSLSSVAGMEERTITIMTPTKYGKDGNKSFTFNKVFGPAATQDEVFSDMQPLIRSVLDGFNVCIFAYGQTGSGKTYTMSGPKVLTEESLGVNYKALNDLFNLQAQRKGTIDYDISVQMIEIYNEQVRDLLQDSGNRRLEIKNTSQKGLAVPDASIVPVTSTSDVVELMNQGQKNRAVGSTAINDRSSRSHSCLTVHVQGRDLTSGTVLRGCMHLVDLAGSERVDKSEVVGDRLKEAQYINKSLSALGDVIASLSQKNTHVPYRNSKLTQLLQDSLGNVEKLASLLITLLVVESVMNILLLCSGGQAKTLMFVHISPELDAAGETISTLKFAERVASVELGAAKQNKEGSEIRELKEQIASLKAALAKKEGEPENILSTRSSPSIYRIRKGNATPATPKDRQPMEEVGSLEVQNVFTPAQKRSKMHLLGILTENNSSNSVQNCNVPQKEIGLGGWVDKMALGDNHFENSNSILELEPDTAQLPTSFYHQRYSPVQQSCRTESVPSLGLHGFDSATSCSNQEIVVSTMGLKASGVANRGASTVKKYEATSTRSTNLASKSPLLQKKLQTPTRNRNQLTSSTIGGRRTPNGKIGIAK</sequence>
<proteinExistence type="inferred from homology"/>
<dbReference type="InterPro" id="IPR001715">
    <property type="entry name" value="CH_dom"/>
</dbReference>
<evidence type="ECO:0000313" key="12">
    <source>
        <dbReference type="EnsemblPlants" id="Zm00001eb410250_P002"/>
    </source>
</evidence>
<dbReference type="PROSITE" id="PS50067">
    <property type="entry name" value="KINESIN_MOTOR_2"/>
    <property type="match status" value="1"/>
</dbReference>
<evidence type="ECO:0000256" key="7">
    <source>
        <dbReference type="PROSITE-ProRule" id="PRU00283"/>
    </source>
</evidence>
<comment type="similarity">
    <text evidence="1">Belongs to the TRAFAC class myosin-kinesin ATPase superfamily. Kinesin family. KIN-14 subfamily.</text>
</comment>